<keyword evidence="1" id="KW-0472">Membrane</keyword>
<protein>
    <submittedName>
        <fullName evidence="2">Uncharacterized protein</fullName>
    </submittedName>
</protein>
<evidence type="ECO:0000313" key="2">
    <source>
        <dbReference type="EMBL" id="SHH92905.1"/>
    </source>
</evidence>
<reference evidence="2 4" key="1">
    <citation type="submission" date="2016-11" db="EMBL/GenBank/DDBJ databases">
        <authorList>
            <person name="Jaros S."/>
            <person name="Januszkiewicz K."/>
            <person name="Wedrychowicz H."/>
        </authorList>
    </citation>
    <scope>NUCLEOTIDE SEQUENCE [LARGE SCALE GENOMIC DNA]</scope>
    <source>
        <strain evidence="2 4">DSM 8605</strain>
    </source>
</reference>
<keyword evidence="1" id="KW-1133">Transmembrane helix</keyword>
<dbReference type="Proteomes" id="UP000184447">
    <property type="component" value="Unassembled WGS sequence"/>
</dbReference>
<dbReference type="EMBL" id="FQXM01000056">
    <property type="protein sequence ID" value="SHI07280.1"/>
    <property type="molecule type" value="Genomic_DNA"/>
</dbReference>
<sequence length="58" mass="6698">MKKIASVSSLVLLVGILGYYSLRRTPYDFIFIIIIVIGLVLSYLNNKKNRYMDKNNSK</sequence>
<accession>A0A1M5WYZ3</accession>
<evidence type="ECO:0000313" key="3">
    <source>
        <dbReference type="EMBL" id="SHI07280.1"/>
    </source>
</evidence>
<keyword evidence="4" id="KW-1185">Reference proteome</keyword>
<gene>
    <name evidence="2" type="ORF">SAMN02745207_03219</name>
    <name evidence="3" type="ORF">SAMN02745207_04211</name>
</gene>
<feature type="transmembrane region" description="Helical" evidence="1">
    <location>
        <begin position="28"/>
        <end position="44"/>
    </location>
</feature>
<evidence type="ECO:0000313" key="4">
    <source>
        <dbReference type="Proteomes" id="UP000184447"/>
    </source>
</evidence>
<dbReference type="AlphaFoldDB" id="A0A1M5WYZ3"/>
<evidence type="ECO:0000256" key="1">
    <source>
        <dbReference type="SAM" id="Phobius"/>
    </source>
</evidence>
<organism evidence="2 4">
    <name type="scientific">Clostridium grantii DSM 8605</name>
    <dbReference type="NCBI Taxonomy" id="1121316"/>
    <lineage>
        <taxon>Bacteria</taxon>
        <taxon>Bacillati</taxon>
        <taxon>Bacillota</taxon>
        <taxon>Clostridia</taxon>
        <taxon>Eubacteriales</taxon>
        <taxon>Clostridiaceae</taxon>
        <taxon>Clostridium</taxon>
    </lineage>
</organism>
<name>A0A1M5WYZ3_9CLOT</name>
<keyword evidence="1" id="KW-0812">Transmembrane</keyword>
<dbReference type="EMBL" id="FQXM01000022">
    <property type="protein sequence ID" value="SHH92905.1"/>
    <property type="molecule type" value="Genomic_DNA"/>
</dbReference>
<dbReference type="RefSeq" id="WP_159434108.1">
    <property type="nucleotide sequence ID" value="NZ_FQXM01000022.1"/>
</dbReference>
<proteinExistence type="predicted"/>